<dbReference type="SUPFAM" id="SSF49503">
    <property type="entry name" value="Cupredoxins"/>
    <property type="match status" value="1"/>
</dbReference>
<dbReference type="RefSeq" id="WP_171189489.1">
    <property type="nucleotide sequence ID" value="NZ_WTPX01000169.1"/>
</dbReference>
<evidence type="ECO:0000313" key="2">
    <source>
        <dbReference type="EMBL" id="NNJ27581.1"/>
    </source>
</evidence>
<keyword evidence="1" id="KW-0732">Signal</keyword>
<dbReference type="Gene3D" id="2.60.40.420">
    <property type="entry name" value="Cupredoxins - blue copper proteins"/>
    <property type="match status" value="1"/>
</dbReference>
<accession>A0ABX1VHM4</accession>
<evidence type="ECO:0000313" key="3">
    <source>
        <dbReference type="Proteomes" id="UP000609651"/>
    </source>
</evidence>
<comment type="caution">
    <text evidence="2">The sequence shown here is derived from an EMBL/GenBank/DDBJ whole genome shotgun (WGS) entry which is preliminary data.</text>
</comment>
<feature type="signal peptide" evidence="1">
    <location>
        <begin position="1"/>
        <end position="29"/>
    </location>
</feature>
<dbReference type="InterPro" id="IPR008972">
    <property type="entry name" value="Cupredoxin"/>
</dbReference>
<dbReference type="EMBL" id="WTPX01000169">
    <property type="protein sequence ID" value="NNJ27581.1"/>
    <property type="molecule type" value="Genomic_DNA"/>
</dbReference>
<proteinExistence type="predicted"/>
<dbReference type="Gene3D" id="2.60.40.1120">
    <property type="entry name" value="Carboxypeptidase-like, regulatory domain"/>
    <property type="match status" value="1"/>
</dbReference>
<dbReference type="InterPro" id="IPR008969">
    <property type="entry name" value="CarboxyPept-like_regulatory"/>
</dbReference>
<name>A0ABX1VHM4_9PLAN</name>
<feature type="chain" id="PRO_5045657653" description="Carboxypeptidase regulatory-like domain-containing protein" evidence="1">
    <location>
        <begin position="30"/>
        <end position="264"/>
    </location>
</feature>
<evidence type="ECO:0008006" key="4">
    <source>
        <dbReference type="Google" id="ProtNLM"/>
    </source>
</evidence>
<protein>
    <recommendedName>
        <fullName evidence="4">Carboxypeptidase regulatory-like domain-containing protein</fullName>
    </recommendedName>
</protein>
<evidence type="ECO:0000256" key="1">
    <source>
        <dbReference type="SAM" id="SignalP"/>
    </source>
</evidence>
<organism evidence="2 3">
    <name type="scientific">Alienimonas chondri</name>
    <dbReference type="NCBI Taxonomy" id="2681879"/>
    <lineage>
        <taxon>Bacteria</taxon>
        <taxon>Pseudomonadati</taxon>
        <taxon>Planctomycetota</taxon>
        <taxon>Planctomycetia</taxon>
        <taxon>Planctomycetales</taxon>
        <taxon>Planctomycetaceae</taxon>
        <taxon>Alienimonas</taxon>
    </lineage>
</organism>
<reference evidence="2 3" key="1">
    <citation type="journal article" date="2020" name="Syst. Appl. Microbiol.">
        <title>Alienimonas chondri sp. nov., a novel planctomycete isolated from the biofilm of the red alga Chondrus crispus.</title>
        <authorList>
            <person name="Vitorino I."/>
            <person name="Albuquerque L."/>
            <person name="Wiegand S."/>
            <person name="Kallscheuer N."/>
            <person name="da Costa M.S."/>
            <person name="Lobo-da-Cunha A."/>
            <person name="Jogler C."/>
            <person name="Lage O.M."/>
        </authorList>
    </citation>
    <scope>NUCLEOTIDE SEQUENCE [LARGE SCALE GENOMIC DNA]</scope>
    <source>
        <strain evidence="2 3">LzC2</strain>
    </source>
</reference>
<dbReference type="Proteomes" id="UP000609651">
    <property type="component" value="Unassembled WGS sequence"/>
</dbReference>
<dbReference type="SUPFAM" id="SSF49464">
    <property type="entry name" value="Carboxypeptidase regulatory domain-like"/>
    <property type="match status" value="1"/>
</dbReference>
<sequence>MPRSLLTRFLAPATAFAAAALLCPAAVHAAGYGDVKGQIVLDGEAPDLAPRVAKGADVTKDGKAVKDAAVCAADPIPDFSLVVGPTNGIANVFLYPARAPRDIKPGLMEEGEKVVFDQNGCVFEPHALIVRTDQTLVLKSNDTVAHNVRFTSFGNAGINKTVAAEDRVGVELDKFKRAQPVPIPALCDFHPWMKANWLIVDHPYAAITDADGNFTIEGLPEGTHRFTVWHESAGFLDRTLTIKIEDGEVTELEPMKYELSKFKL</sequence>
<keyword evidence="3" id="KW-1185">Reference proteome</keyword>
<gene>
    <name evidence="2" type="ORF">LzC2_36860</name>
</gene>